<dbReference type="PANTHER" id="PTHR37692">
    <property type="entry name" value="HYPOTHETICAL MEMBRANE SPANNING PROTEIN"/>
    <property type="match status" value="1"/>
</dbReference>
<dbReference type="PANTHER" id="PTHR37692:SF1">
    <property type="entry name" value="DUF420 DOMAIN-CONTAINING PROTEIN"/>
    <property type="match status" value="1"/>
</dbReference>
<dbReference type="OrthoDB" id="9811380at2"/>
<feature type="transmembrane region" description="Helical" evidence="1">
    <location>
        <begin position="57"/>
        <end position="78"/>
    </location>
</feature>
<organism evidence="2 3">
    <name type="scientific">Sporolactobacillus shoreae</name>
    <dbReference type="NCBI Taxonomy" id="1465501"/>
    <lineage>
        <taxon>Bacteria</taxon>
        <taxon>Bacillati</taxon>
        <taxon>Bacillota</taxon>
        <taxon>Bacilli</taxon>
        <taxon>Bacillales</taxon>
        <taxon>Sporolactobacillaceae</taxon>
        <taxon>Sporolactobacillus</taxon>
    </lineage>
</organism>
<comment type="caution">
    <text evidence="2">The sequence shown here is derived from an EMBL/GenBank/DDBJ whole genome shotgun (WGS) entry which is preliminary data.</text>
</comment>
<feature type="transmembrane region" description="Helical" evidence="1">
    <location>
        <begin position="21"/>
        <end position="45"/>
    </location>
</feature>
<evidence type="ECO:0000313" key="2">
    <source>
        <dbReference type="EMBL" id="TGA98670.1"/>
    </source>
</evidence>
<protein>
    <submittedName>
        <fullName evidence="2">DUF420 domain-containing protein</fullName>
    </submittedName>
</protein>
<keyword evidence="3" id="KW-1185">Reference proteome</keyword>
<keyword evidence="1" id="KW-0472">Membrane</keyword>
<reference evidence="2 3" key="1">
    <citation type="journal article" date="2015" name="Int. J. Syst. Evol. Microbiol.">
        <title>Sporolactobacillus shoreae sp. nov. and Sporolactobacillus spathodeae sp. nov., two spore-forming lactic acid bacteria isolated from tree barks in Thailand.</title>
        <authorList>
            <person name="Thamacharoensuk T."/>
            <person name="Kitahara M."/>
            <person name="Ohkuma M."/>
            <person name="Thongchul N."/>
            <person name="Tanasupawat S."/>
        </authorList>
    </citation>
    <scope>NUCLEOTIDE SEQUENCE [LARGE SCALE GENOMIC DNA]</scope>
    <source>
        <strain evidence="2 3">BK92</strain>
    </source>
</reference>
<sequence>MSQTIKNLSDSQPKPKSDKNYAVLIITVAILANIVILLLFFAPFIGYHGKISRSVYVLPKLNAVFNSFTFIFLVSALISIKMKKINLHRGFILAAFSTTALFLLSYLSFHYLAPAPHYGGTGLIRPIYFFILITHSALAASVVFLAPFALVWGWTMQIRKHKRIVRWTMPIWLYVSLTGVIVYLMMAPYY</sequence>
<feature type="transmembrane region" description="Helical" evidence="1">
    <location>
        <begin position="164"/>
        <end position="186"/>
    </location>
</feature>
<keyword evidence="1" id="KW-0812">Transmembrane</keyword>
<dbReference type="Proteomes" id="UP000298347">
    <property type="component" value="Unassembled WGS sequence"/>
</dbReference>
<gene>
    <name evidence="2" type="ORF">E4665_07350</name>
</gene>
<accession>A0A4Z0GNF6</accession>
<proteinExistence type="predicted"/>
<dbReference type="Pfam" id="PF04238">
    <property type="entry name" value="DUF420"/>
    <property type="match status" value="1"/>
</dbReference>
<evidence type="ECO:0000313" key="3">
    <source>
        <dbReference type="Proteomes" id="UP000298347"/>
    </source>
</evidence>
<dbReference type="EMBL" id="SRJD01000006">
    <property type="protein sequence ID" value="TGA98670.1"/>
    <property type="molecule type" value="Genomic_DNA"/>
</dbReference>
<dbReference type="InterPro" id="IPR007352">
    <property type="entry name" value="DUF420"/>
</dbReference>
<dbReference type="AlphaFoldDB" id="A0A4Z0GNF6"/>
<feature type="transmembrane region" description="Helical" evidence="1">
    <location>
        <begin position="127"/>
        <end position="152"/>
    </location>
</feature>
<keyword evidence="1" id="KW-1133">Transmembrane helix</keyword>
<feature type="transmembrane region" description="Helical" evidence="1">
    <location>
        <begin position="90"/>
        <end position="107"/>
    </location>
</feature>
<evidence type="ECO:0000256" key="1">
    <source>
        <dbReference type="SAM" id="Phobius"/>
    </source>
</evidence>
<dbReference type="RefSeq" id="WP_135348147.1">
    <property type="nucleotide sequence ID" value="NZ_SRJD01000006.1"/>
</dbReference>
<name>A0A4Z0GNF6_9BACL</name>